<accession>A0A6A6KE06</accession>
<dbReference type="AlphaFoldDB" id="A0A6A6KE06"/>
<feature type="compositionally biased region" description="Low complexity" evidence="1">
    <location>
        <begin position="1"/>
        <end position="14"/>
    </location>
</feature>
<feature type="region of interest" description="Disordered" evidence="1">
    <location>
        <begin position="60"/>
        <end position="104"/>
    </location>
</feature>
<name>A0A6A6KE06_HEVBR</name>
<protein>
    <submittedName>
        <fullName evidence="3">Uncharacterized protein</fullName>
    </submittedName>
</protein>
<sequence>MSTQPQQQPVVVYPNTVSGQPPPASHSHSNGSFGTVFIVLAVIIVISAIACCLGRLCNKRQGSKHSKANRTGGNGDGRGHKPSENGRMKAESYPVGDDHLKPGP</sequence>
<keyword evidence="2" id="KW-0472">Membrane</keyword>
<proteinExistence type="predicted"/>
<keyword evidence="2" id="KW-0812">Transmembrane</keyword>
<keyword evidence="4" id="KW-1185">Reference proteome</keyword>
<comment type="caution">
    <text evidence="3">The sequence shown here is derived from an EMBL/GenBank/DDBJ whole genome shotgun (WGS) entry which is preliminary data.</text>
</comment>
<evidence type="ECO:0000313" key="3">
    <source>
        <dbReference type="EMBL" id="KAF2286654.1"/>
    </source>
</evidence>
<dbReference type="PANTHER" id="PTHR33429:SF7">
    <property type="entry name" value="OS02G0708000 PROTEIN"/>
    <property type="match status" value="1"/>
</dbReference>
<gene>
    <name evidence="3" type="ORF">GH714_023246</name>
</gene>
<dbReference type="EMBL" id="JAAGAX010000017">
    <property type="protein sequence ID" value="KAF2286654.1"/>
    <property type="molecule type" value="Genomic_DNA"/>
</dbReference>
<evidence type="ECO:0000313" key="4">
    <source>
        <dbReference type="Proteomes" id="UP000467840"/>
    </source>
</evidence>
<organism evidence="3 4">
    <name type="scientific">Hevea brasiliensis</name>
    <name type="common">Para rubber tree</name>
    <name type="synonym">Siphonia brasiliensis</name>
    <dbReference type="NCBI Taxonomy" id="3981"/>
    <lineage>
        <taxon>Eukaryota</taxon>
        <taxon>Viridiplantae</taxon>
        <taxon>Streptophyta</taxon>
        <taxon>Embryophyta</taxon>
        <taxon>Tracheophyta</taxon>
        <taxon>Spermatophyta</taxon>
        <taxon>Magnoliopsida</taxon>
        <taxon>eudicotyledons</taxon>
        <taxon>Gunneridae</taxon>
        <taxon>Pentapetalae</taxon>
        <taxon>rosids</taxon>
        <taxon>fabids</taxon>
        <taxon>Malpighiales</taxon>
        <taxon>Euphorbiaceae</taxon>
        <taxon>Crotonoideae</taxon>
        <taxon>Micrandreae</taxon>
        <taxon>Hevea</taxon>
    </lineage>
</organism>
<feature type="compositionally biased region" description="Basic and acidic residues" evidence="1">
    <location>
        <begin position="77"/>
        <end position="104"/>
    </location>
</feature>
<keyword evidence="2" id="KW-1133">Transmembrane helix</keyword>
<evidence type="ECO:0000256" key="2">
    <source>
        <dbReference type="SAM" id="Phobius"/>
    </source>
</evidence>
<dbReference type="Proteomes" id="UP000467840">
    <property type="component" value="Chromosome 3"/>
</dbReference>
<reference evidence="3 4" key="1">
    <citation type="journal article" date="2020" name="Mol. Plant">
        <title>The Chromosome-Based Rubber Tree Genome Provides New Insights into Spurge Genome Evolution and Rubber Biosynthesis.</title>
        <authorList>
            <person name="Liu J."/>
            <person name="Shi C."/>
            <person name="Shi C.C."/>
            <person name="Li W."/>
            <person name="Zhang Q.J."/>
            <person name="Zhang Y."/>
            <person name="Li K."/>
            <person name="Lu H.F."/>
            <person name="Shi C."/>
            <person name="Zhu S.T."/>
            <person name="Xiao Z.Y."/>
            <person name="Nan H."/>
            <person name="Yue Y."/>
            <person name="Zhu X.G."/>
            <person name="Wu Y."/>
            <person name="Hong X.N."/>
            <person name="Fan G.Y."/>
            <person name="Tong Y."/>
            <person name="Zhang D."/>
            <person name="Mao C.L."/>
            <person name="Liu Y.L."/>
            <person name="Hao S.J."/>
            <person name="Liu W.Q."/>
            <person name="Lv M.Q."/>
            <person name="Zhang H.B."/>
            <person name="Liu Y."/>
            <person name="Hu-Tang G.R."/>
            <person name="Wang J.P."/>
            <person name="Wang J.H."/>
            <person name="Sun Y.H."/>
            <person name="Ni S.B."/>
            <person name="Chen W.B."/>
            <person name="Zhang X.C."/>
            <person name="Jiao Y.N."/>
            <person name="Eichler E.E."/>
            <person name="Li G.H."/>
            <person name="Liu X."/>
            <person name="Gao L.Z."/>
        </authorList>
    </citation>
    <scope>NUCLEOTIDE SEQUENCE [LARGE SCALE GENOMIC DNA]</scope>
    <source>
        <strain evidence="4">cv. GT1</strain>
        <tissue evidence="3">Leaf</tissue>
    </source>
</reference>
<evidence type="ECO:0000256" key="1">
    <source>
        <dbReference type="SAM" id="MobiDB-lite"/>
    </source>
</evidence>
<feature type="region of interest" description="Disordered" evidence="1">
    <location>
        <begin position="1"/>
        <end position="30"/>
    </location>
</feature>
<feature type="transmembrane region" description="Helical" evidence="2">
    <location>
        <begin position="33"/>
        <end position="57"/>
    </location>
</feature>
<dbReference type="PANTHER" id="PTHR33429">
    <property type="entry name" value="OS02G0708000 PROTEIN-RELATED"/>
    <property type="match status" value="1"/>
</dbReference>